<comment type="caution">
    <text evidence="3">The sequence shown here is derived from an EMBL/GenBank/DDBJ whole genome shotgun (WGS) entry which is preliminary data.</text>
</comment>
<evidence type="ECO:0000259" key="2">
    <source>
        <dbReference type="Pfam" id="PF03159"/>
    </source>
</evidence>
<dbReference type="InterPro" id="IPR027073">
    <property type="entry name" value="5_3_exoribonuclease"/>
</dbReference>
<dbReference type="Gene3D" id="3.40.50.12390">
    <property type="match status" value="1"/>
</dbReference>
<comment type="similarity">
    <text evidence="1">Belongs to the 5'-3' exonuclease family.</text>
</comment>
<dbReference type="PANTHER" id="PTHR12341">
    <property type="entry name" value="5'-&gt;3' EXORIBONUCLEASE"/>
    <property type="match status" value="1"/>
</dbReference>
<dbReference type="InterPro" id="IPR004859">
    <property type="entry name" value="Xrn1_N"/>
</dbReference>
<sequence length="388" mass="44929">MGIYKFFSYLKTRELVVLYDKSRNKKNHIFFIDGTNIFRFYCQFPQKGKNSFCCVRDLITRFIPAGFAYIAMDGKSPEQKILNQRRKSAQAQDLSVGGQLRAEEESHGQSFADFGVEIGCDTRCDGRDSEGEAEHKIVRRIREQISSGELQKGEKHCVVSNDNDVIFLLLQFADYDFSVVRVVADEETNLPAFYIVDIQKVRDYFMGRVHRNCGRNDFSVERATSDVIALSFFLGNDFVGCFSEIEKCHDAFDGIVGSCCQMNSSRSCPYRHLTDGSSFVDANLKTFFAYLVARLKGCQQQQQQVHRDSLRQCQKKSFYKKKTVDNRNVKPNFNCIQRDEARDMIKALRWTLSYYLYEIPSWKYQYLALKMITLSDFWLLIDVAVSMK</sequence>
<protein>
    <submittedName>
        <fullName evidence="3">5'-3' exoribonuclease 1</fullName>
    </submittedName>
</protein>
<dbReference type="EMBL" id="JAPFFF010000010">
    <property type="protein sequence ID" value="KAK8880678.1"/>
    <property type="molecule type" value="Genomic_DNA"/>
</dbReference>
<accession>A0ABR2JPX7</accession>
<dbReference type="PANTHER" id="PTHR12341:SF7">
    <property type="entry name" value="5'-3' EXORIBONUCLEASE 1"/>
    <property type="match status" value="1"/>
</dbReference>
<gene>
    <name evidence="3" type="ORF">M9Y10_003362</name>
</gene>
<name>A0ABR2JPX7_9EUKA</name>
<reference evidence="3 4" key="1">
    <citation type="submission" date="2024-04" db="EMBL/GenBank/DDBJ databases">
        <title>Tritrichomonas musculus Genome.</title>
        <authorList>
            <person name="Alves-Ferreira E."/>
            <person name="Grigg M."/>
            <person name="Lorenzi H."/>
            <person name="Galac M."/>
        </authorList>
    </citation>
    <scope>NUCLEOTIDE SEQUENCE [LARGE SCALE GENOMIC DNA]</scope>
    <source>
        <strain evidence="3 4">EAF2021</strain>
    </source>
</reference>
<feature type="domain" description="Xrn1 N-terminal" evidence="2">
    <location>
        <begin position="126"/>
        <end position="181"/>
    </location>
</feature>
<dbReference type="Proteomes" id="UP001470230">
    <property type="component" value="Unassembled WGS sequence"/>
</dbReference>
<evidence type="ECO:0000313" key="3">
    <source>
        <dbReference type="EMBL" id="KAK8880678.1"/>
    </source>
</evidence>
<proteinExistence type="inferred from homology"/>
<evidence type="ECO:0000256" key="1">
    <source>
        <dbReference type="ARBA" id="ARBA00038299"/>
    </source>
</evidence>
<organism evidence="3 4">
    <name type="scientific">Tritrichomonas musculus</name>
    <dbReference type="NCBI Taxonomy" id="1915356"/>
    <lineage>
        <taxon>Eukaryota</taxon>
        <taxon>Metamonada</taxon>
        <taxon>Parabasalia</taxon>
        <taxon>Tritrichomonadida</taxon>
        <taxon>Tritrichomonadidae</taxon>
        <taxon>Tritrichomonas</taxon>
    </lineage>
</organism>
<evidence type="ECO:0000313" key="4">
    <source>
        <dbReference type="Proteomes" id="UP001470230"/>
    </source>
</evidence>
<keyword evidence="4" id="KW-1185">Reference proteome</keyword>
<dbReference type="Pfam" id="PF03159">
    <property type="entry name" value="XRN_N"/>
    <property type="match status" value="1"/>
</dbReference>